<protein>
    <submittedName>
        <fullName evidence="1">Uncharacterized protein</fullName>
    </submittedName>
</protein>
<gene>
    <name evidence="1" type="ORF">B0I35DRAFT_448761</name>
</gene>
<accession>A0A8K0SYM7</accession>
<dbReference type="Pfam" id="PF11885">
    <property type="entry name" value="DUF3405"/>
    <property type="match status" value="1"/>
</dbReference>
<comment type="caution">
    <text evidence="1">The sequence shown here is derived from an EMBL/GenBank/DDBJ whole genome shotgun (WGS) entry which is preliminary data.</text>
</comment>
<name>A0A8K0SYM7_9HYPO</name>
<dbReference type="EMBL" id="JAGPNK010000002">
    <property type="protein sequence ID" value="KAH7325611.1"/>
    <property type="molecule type" value="Genomic_DNA"/>
</dbReference>
<reference evidence="1" key="1">
    <citation type="journal article" date="2021" name="Nat. Commun.">
        <title>Genetic determinants of endophytism in the Arabidopsis root mycobiome.</title>
        <authorList>
            <person name="Mesny F."/>
            <person name="Miyauchi S."/>
            <person name="Thiergart T."/>
            <person name="Pickel B."/>
            <person name="Atanasova L."/>
            <person name="Karlsson M."/>
            <person name="Huettel B."/>
            <person name="Barry K.W."/>
            <person name="Haridas S."/>
            <person name="Chen C."/>
            <person name="Bauer D."/>
            <person name="Andreopoulos W."/>
            <person name="Pangilinan J."/>
            <person name="LaButti K."/>
            <person name="Riley R."/>
            <person name="Lipzen A."/>
            <person name="Clum A."/>
            <person name="Drula E."/>
            <person name="Henrissat B."/>
            <person name="Kohler A."/>
            <person name="Grigoriev I.V."/>
            <person name="Martin F.M."/>
            <person name="Hacquard S."/>
        </authorList>
    </citation>
    <scope>NUCLEOTIDE SEQUENCE</scope>
    <source>
        <strain evidence="1">MPI-CAGE-CH-0235</strain>
    </source>
</reference>
<dbReference type="Proteomes" id="UP000813444">
    <property type="component" value="Unassembled WGS sequence"/>
</dbReference>
<keyword evidence="2" id="KW-1185">Reference proteome</keyword>
<dbReference type="PANTHER" id="PTHR36205">
    <property type="entry name" value="CHROMOSOME 19, WHOLE GENOME SHOTGUN SEQUENCE"/>
    <property type="match status" value="1"/>
</dbReference>
<proteinExistence type="predicted"/>
<organism evidence="1 2">
    <name type="scientific">Stachybotrys elegans</name>
    <dbReference type="NCBI Taxonomy" id="80388"/>
    <lineage>
        <taxon>Eukaryota</taxon>
        <taxon>Fungi</taxon>
        <taxon>Dikarya</taxon>
        <taxon>Ascomycota</taxon>
        <taxon>Pezizomycotina</taxon>
        <taxon>Sordariomycetes</taxon>
        <taxon>Hypocreomycetidae</taxon>
        <taxon>Hypocreales</taxon>
        <taxon>Stachybotryaceae</taxon>
        <taxon>Stachybotrys</taxon>
    </lineage>
</organism>
<evidence type="ECO:0000313" key="2">
    <source>
        <dbReference type="Proteomes" id="UP000813444"/>
    </source>
</evidence>
<sequence length="552" mass="62401">MPSPTPRRPLFKPTPCVGVRGLPLDNSPDDELLYEEIDTDYPVPFSGSQADLGLGLTWMSADGRYGPYGFGEKSANYTRSKVDWDKVDWGELMDACSAANAHRFPQAPLTSRLASEPRFVLFNKSTAEAPPRWDQFSNTRRTMLILRSYDGFRFKPESMWYIRSLITEASLRRGGEYSVVLLHNLKNLKPDIYKSKKAYDKVLDTVGIPPELRSITVLWDDTLLKSWYAAVGEHRAMWQVNQPTQLFALFYPEYDHYWQIELDIRFLGDAGEYLDAVSTSARYEPRKQALERASFVYRTQESGTYKEFMSAVDKANGGQSRSWGPINVREVTPIGPKPPVSNPDHDNFSWGVGEDADVIVTGPCGDARTTAWAFGGYVKGFGRGGNTPRFWCPPAIARASRTLLHAIHADQHLRGLAIPSESVFPTWALWLGLKISFPPQPAYMRGWTPRSEINNETSHQSEPRRVKKPKKWFGFLPEESPDGMGWVNPQSSANGGHTFWWGANYPRRIMDTWLSNKVNIAADSRGVGMPYMLRVKDGIVYAPNFAMHPVKK</sequence>
<dbReference type="PANTHER" id="PTHR36205:SF2">
    <property type="entry name" value="MAJOR FACILITATOR SUPERFAMILY TRANSPORTER"/>
    <property type="match status" value="1"/>
</dbReference>
<dbReference type="InterPro" id="IPR021822">
    <property type="entry name" value="DUF3405"/>
</dbReference>
<evidence type="ECO:0000313" key="1">
    <source>
        <dbReference type="EMBL" id="KAH7325611.1"/>
    </source>
</evidence>
<dbReference type="OrthoDB" id="3353407at2759"/>
<dbReference type="AlphaFoldDB" id="A0A8K0SYM7"/>